<keyword evidence="5 8" id="KW-0564">Palmitate</keyword>
<evidence type="ECO:0000256" key="10">
    <source>
        <dbReference type="SAM" id="MobiDB-lite"/>
    </source>
</evidence>
<dbReference type="PANTHER" id="PTHR30203:SF25">
    <property type="entry name" value="OUTER MEMBRANE PROTEIN-RELATED"/>
    <property type="match status" value="1"/>
</dbReference>
<comment type="similarity">
    <text evidence="1 8">Belongs to the outer membrane factor (OMF) (TC 1.B.17) family.</text>
</comment>
<protein>
    <submittedName>
        <fullName evidence="11">Outer membrane channel protein</fullName>
    </submittedName>
</protein>
<dbReference type="InterPro" id="IPR010131">
    <property type="entry name" value="MdtP/NodT-like"/>
</dbReference>
<dbReference type="SUPFAM" id="SSF56954">
    <property type="entry name" value="Outer membrane efflux proteins (OEP)"/>
    <property type="match status" value="1"/>
</dbReference>
<dbReference type="AlphaFoldDB" id="Q4VWC6"/>
<evidence type="ECO:0000256" key="6">
    <source>
        <dbReference type="ARBA" id="ARBA00023237"/>
    </source>
</evidence>
<dbReference type="PANTHER" id="PTHR30203">
    <property type="entry name" value="OUTER MEMBRANE CATION EFFLUX PROTEIN"/>
    <property type="match status" value="1"/>
</dbReference>
<proteinExistence type="inferred from homology"/>
<dbReference type="TCDB" id="3.A.1.105.4">
    <property type="family name" value="the atp-binding cassette (abc) superfamily"/>
</dbReference>
<sequence length="480" mass="53992">MLLLSLSSSACTVGPDYQPPQSVSPQRWGDWHSGPEALRSTRHEGERLRDQAWWKVFGDPVLDDLQARAMQANPELHGAILRFAQARMQRRIVSSAYLPEVTLEGGVSRQKQSLYGMNNRLLEATEPGNREALEKALGDPFTLYQAGFDASWEPDLWGRVGRSVEAARAEIGMAAAALDDTLLSISSEVARSYIEVRTAQRQIRLLEEDIRMLEERLRLVRVRAGEGLTDELYVERQKAELEALRGRLPAWQASETEATNRIAVLLGERPGALARTLEAKPGNVLERALPDFRLGVPSELVRQRPDIRAAEQSLHRATADIGIAKAALYPSIALGARFGYESYRDGKFGEWGSRAWSIGPTLDLPLFDAGRRRTVVRLRELEQQEAAVTFQRTVLGAWQEVDDALSRYHAEYQRNLHMRDKAASSRQAYEWTQVKYAQGQVDFLEEIDAQRTSMQAQRELIDSEALLRTQLIALYKTLGG</sequence>
<keyword evidence="4 8" id="KW-0472">Membrane</keyword>
<evidence type="ECO:0000313" key="11">
    <source>
        <dbReference type="EMBL" id="AAY59070.1"/>
    </source>
</evidence>
<keyword evidence="3 8" id="KW-0812">Transmembrane</keyword>
<organism evidence="11">
    <name type="scientific">Pseudomonas sp. M18</name>
    <dbReference type="NCBI Taxonomy" id="228095"/>
    <lineage>
        <taxon>Bacteria</taxon>
        <taxon>Pseudomonadati</taxon>
        <taxon>Pseudomonadota</taxon>
        <taxon>Gammaproteobacteria</taxon>
        <taxon>Pseudomonadales</taxon>
        <taxon>Pseudomonadaceae</taxon>
        <taxon>Pseudomonas</taxon>
    </lineage>
</organism>
<evidence type="ECO:0000256" key="9">
    <source>
        <dbReference type="SAM" id="Coils"/>
    </source>
</evidence>
<feature type="region of interest" description="Disordered" evidence="10">
    <location>
        <begin position="14"/>
        <end position="37"/>
    </location>
</feature>
<dbReference type="GO" id="GO:0009279">
    <property type="term" value="C:cell outer membrane"/>
    <property type="evidence" value="ECO:0007669"/>
    <property type="project" value="UniProtKB-SubCell"/>
</dbReference>
<keyword evidence="2 8" id="KW-1134">Transmembrane beta strand</keyword>
<keyword evidence="9" id="KW-0175">Coiled coil</keyword>
<dbReference type="Gene3D" id="1.20.1600.10">
    <property type="entry name" value="Outer membrane efflux proteins (OEP)"/>
    <property type="match status" value="1"/>
</dbReference>
<evidence type="ECO:0000256" key="8">
    <source>
        <dbReference type="RuleBase" id="RU362097"/>
    </source>
</evidence>
<dbReference type="InterPro" id="IPR003423">
    <property type="entry name" value="OMP_efflux"/>
</dbReference>
<feature type="coiled-coil region" evidence="9">
    <location>
        <begin position="196"/>
        <end position="223"/>
    </location>
</feature>
<gene>
    <name evidence="11" type="primary">pltN</name>
</gene>
<evidence type="ECO:0000256" key="2">
    <source>
        <dbReference type="ARBA" id="ARBA00022452"/>
    </source>
</evidence>
<dbReference type="NCBIfam" id="TIGR01845">
    <property type="entry name" value="outer_NodT"/>
    <property type="match status" value="1"/>
</dbReference>
<evidence type="ECO:0000256" key="1">
    <source>
        <dbReference type="ARBA" id="ARBA00007613"/>
    </source>
</evidence>
<evidence type="ECO:0000256" key="7">
    <source>
        <dbReference type="ARBA" id="ARBA00023288"/>
    </source>
</evidence>
<keyword evidence="6" id="KW-0998">Cell outer membrane</keyword>
<reference evidence="11" key="1">
    <citation type="journal article" date="2004" name="FEMS Microbiol. Lett.">
        <title>Identification and characterization of pltZ, a gene involved in the repression of pyoluteorin biosynthesis in Pseudomonas sp. M18.</title>
        <authorList>
            <person name="Huang X."/>
            <person name="Zhu D."/>
            <person name="Ge Y."/>
            <person name="Hu H."/>
            <person name="Zhang X."/>
            <person name="Xu Y."/>
        </authorList>
    </citation>
    <scope>NUCLEOTIDE SEQUENCE</scope>
    <source>
        <strain evidence="11">M18</strain>
    </source>
</reference>
<keyword evidence="7 8" id="KW-0449">Lipoprotein</keyword>
<dbReference type="GO" id="GO:0015562">
    <property type="term" value="F:efflux transmembrane transporter activity"/>
    <property type="evidence" value="ECO:0007669"/>
    <property type="project" value="InterPro"/>
</dbReference>
<dbReference type="EMBL" id="AY394844">
    <property type="protein sequence ID" value="AAY59070.1"/>
    <property type="molecule type" value="Genomic_DNA"/>
</dbReference>
<dbReference type="Pfam" id="PF02321">
    <property type="entry name" value="OEP"/>
    <property type="match status" value="2"/>
</dbReference>
<comment type="subcellular location">
    <subcellularLocation>
        <location evidence="8">Cell outer membrane</location>
        <topology evidence="8">Lipid-anchor</topology>
    </subcellularLocation>
</comment>
<name>Q4VWC6_9PSED</name>
<accession>Q4VWC6</accession>
<evidence type="ECO:0000256" key="5">
    <source>
        <dbReference type="ARBA" id="ARBA00023139"/>
    </source>
</evidence>
<evidence type="ECO:0000256" key="4">
    <source>
        <dbReference type="ARBA" id="ARBA00023136"/>
    </source>
</evidence>
<evidence type="ECO:0000256" key="3">
    <source>
        <dbReference type="ARBA" id="ARBA00022692"/>
    </source>
</evidence>
<reference evidence="11" key="2">
    <citation type="journal article" date="2006" name="Gene">
        <title>Identification and characterization of a putative ABC transporter PltHIJKN required for pyoluteorin production in Pseudomonas sp. M18.</title>
        <authorList>
            <person name="Huang X."/>
            <person name="Yan A."/>
            <person name="Zhang X."/>
            <person name="Xu Y."/>
        </authorList>
    </citation>
    <scope>NUCLEOTIDE SEQUENCE</scope>
    <source>
        <strain evidence="11">M18</strain>
    </source>
</reference>
<dbReference type="Gene3D" id="2.20.200.10">
    <property type="entry name" value="Outer membrane efflux proteins (OEP)"/>
    <property type="match status" value="1"/>
</dbReference>